<keyword evidence="3" id="KW-1185">Reference proteome</keyword>
<dbReference type="InParanoid" id="G0NTL1"/>
<evidence type="ECO:0000256" key="1">
    <source>
        <dbReference type="SAM" id="Phobius"/>
    </source>
</evidence>
<sequence length="275" mass="32468">MYSYENSTIEEYRRFDFFTIVGVFSLISQIITLFSIQFLLLTVFPFFIIVSRSNRENDKKTSIYPLINHLYYAVCFSYVLYPLNLVFHFFRKASPIFYNANTLVFYVSVTMTNAHNLILVLSAIQKFCLYFFQNFESYLNLSKKAVHRILFCIHLIVQVKQLVYWNDSRENNYSIDIIIDLMTAAISFYIFTTYGEVETVENKMEAFYRLRELDNNSTPVLIQVSYLLSSQKNIDKVKELLSVKKIIKSLFPRWFKASAVRPITYIDLMETTVNS</sequence>
<evidence type="ECO:0000313" key="3">
    <source>
        <dbReference type="Proteomes" id="UP000008068"/>
    </source>
</evidence>
<keyword evidence="1" id="KW-0472">Membrane</keyword>
<protein>
    <submittedName>
        <fullName evidence="2">Uncharacterized protein</fullName>
    </submittedName>
</protein>
<dbReference type="InterPro" id="IPR018817">
    <property type="entry name" value="7TM_GPCR_serpentine_rcpt_Srz"/>
</dbReference>
<feature type="transmembrane region" description="Helical" evidence="1">
    <location>
        <begin position="103"/>
        <end position="124"/>
    </location>
</feature>
<dbReference type="HOGENOM" id="CLU_1012760_0_0_1"/>
<feature type="transmembrane region" description="Helical" evidence="1">
    <location>
        <begin position="70"/>
        <end position="91"/>
    </location>
</feature>
<keyword evidence="1" id="KW-0812">Transmembrane</keyword>
<organism evidence="3">
    <name type="scientific">Caenorhabditis brenneri</name>
    <name type="common">Nematode worm</name>
    <dbReference type="NCBI Taxonomy" id="135651"/>
    <lineage>
        <taxon>Eukaryota</taxon>
        <taxon>Metazoa</taxon>
        <taxon>Ecdysozoa</taxon>
        <taxon>Nematoda</taxon>
        <taxon>Chromadorea</taxon>
        <taxon>Rhabditida</taxon>
        <taxon>Rhabditina</taxon>
        <taxon>Rhabditomorpha</taxon>
        <taxon>Rhabditoidea</taxon>
        <taxon>Rhabditidae</taxon>
        <taxon>Peloderinae</taxon>
        <taxon>Caenorhabditis</taxon>
    </lineage>
</organism>
<accession>G0NTL1</accession>
<dbReference type="PANTHER" id="PTHR31720:SF12">
    <property type="entry name" value="SERPENTINE RECEPTOR, CLASS T-RELATED"/>
    <property type="match status" value="1"/>
</dbReference>
<dbReference type="Pfam" id="PF10325">
    <property type="entry name" value="7TM_GPCR_Srz"/>
    <property type="match status" value="1"/>
</dbReference>
<dbReference type="AlphaFoldDB" id="G0NTL1"/>
<evidence type="ECO:0000313" key="2">
    <source>
        <dbReference type="EMBL" id="EGT37275.1"/>
    </source>
</evidence>
<dbReference type="EMBL" id="GL379944">
    <property type="protein sequence ID" value="EGT37275.1"/>
    <property type="molecule type" value="Genomic_DNA"/>
</dbReference>
<name>G0NTL1_CAEBE</name>
<keyword evidence="1" id="KW-1133">Transmembrane helix</keyword>
<reference evidence="3" key="1">
    <citation type="submission" date="2011-07" db="EMBL/GenBank/DDBJ databases">
        <authorList>
            <consortium name="Caenorhabditis brenneri Sequencing and Analysis Consortium"/>
            <person name="Wilson R.K."/>
        </authorList>
    </citation>
    <scope>NUCLEOTIDE SEQUENCE [LARGE SCALE GENOMIC DNA]</scope>
    <source>
        <strain evidence="3">PB2801</strain>
    </source>
</reference>
<gene>
    <name evidence="2" type="ORF">CAEBREN_21211</name>
</gene>
<feature type="transmembrane region" description="Helical" evidence="1">
    <location>
        <begin position="20"/>
        <end position="49"/>
    </location>
</feature>
<dbReference type="Proteomes" id="UP000008068">
    <property type="component" value="Unassembled WGS sequence"/>
</dbReference>
<dbReference type="PANTHER" id="PTHR31720">
    <property type="entry name" value="SERPENTINE RECEPTOR, CLASS Z-RELATED"/>
    <property type="match status" value="1"/>
</dbReference>
<proteinExistence type="predicted"/>